<name>A0A239G5E1_9ACTN</name>
<proteinExistence type="predicted"/>
<evidence type="ECO:0000313" key="4">
    <source>
        <dbReference type="Proteomes" id="UP000198386"/>
    </source>
</evidence>
<evidence type="ECO:0000256" key="2">
    <source>
        <dbReference type="SAM" id="Phobius"/>
    </source>
</evidence>
<evidence type="ECO:0000256" key="1">
    <source>
        <dbReference type="SAM" id="MobiDB-lite"/>
    </source>
</evidence>
<feature type="transmembrane region" description="Helical" evidence="2">
    <location>
        <begin position="178"/>
        <end position="204"/>
    </location>
</feature>
<evidence type="ECO:0000313" key="3">
    <source>
        <dbReference type="EMBL" id="SNS63244.1"/>
    </source>
</evidence>
<feature type="region of interest" description="Disordered" evidence="1">
    <location>
        <begin position="1"/>
        <end position="41"/>
    </location>
</feature>
<feature type="transmembrane region" description="Helical" evidence="2">
    <location>
        <begin position="117"/>
        <end position="139"/>
    </location>
</feature>
<keyword evidence="2" id="KW-1133">Transmembrane helix</keyword>
<protein>
    <submittedName>
        <fullName evidence="3">Uncharacterized protein</fullName>
    </submittedName>
</protein>
<feature type="transmembrane region" description="Helical" evidence="2">
    <location>
        <begin position="69"/>
        <end position="97"/>
    </location>
</feature>
<keyword evidence="2" id="KW-0812">Transmembrane</keyword>
<dbReference type="EMBL" id="FZOH01000006">
    <property type="protein sequence ID" value="SNS63244.1"/>
    <property type="molecule type" value="Genomic_DNA"/>
</dbReference>
<dbReference type="Proteomes" id="UP000198386">
    <property type="component" value="Unassembled WGS sequence"/>
</dbReference>
<keyword evidence="2" id="KW-0472">Membrane</keyword>
<dbReference type="Pfam" id="PF19779">
    <property type="entry name" value="DUF6264"/>
    <property type="match status" value="1"/>
</dbReference>
<accession>A0A239G5E1</accession>
<keyword evidence="4" id="KW-1185">Reference proteome</keyword>
<organism evidence="3 4">
    <name type="scientific">Geodermatophilus saharensis</name>
    <dbReference type="NCBI Taxonomy" id="1137994"/>
    <lineage>
        <taxon>Bacteria</taxon>
        <taxon>Bacillati</taxon>
        <taxon>Actinomycetota</taxon>
        <taxon>Actinomycetes</taxon>
        <taxon>Geodermatophilales</taxon>
        <taxon>Geodermatophilaceae</taxon>
        <taxon>Geodermatophilus</taxon>
    </lineage>
</organism>
<dbReference type="AlphaFoldDB" id="A0A239G5E1"/>
<dbReference type="InterPro" id="IPR046231">
    <property type="entry name" value="DUF6264"/>
</dbReference>
<sequence length="222" mass="22790">MTTPGTTPGSPWADPDTQTEEVAYAGPPSYATPPAPASPPAGYGWAPPPVPYWAYGPPAPPRPRRPGQVVAAAVLAFVQAGVVALSSAYLLLLASTLGLLSTEFGGDAEADSLVTEAVVVTVVQLLSAVALVVGGILVLNRRSRPTWLTLLVGFAVQLVLCLYWVVRLSTLDGFTDEIGPGAVLIGLVLFFAAAPAVGLGLLLAGSVRRWADGPEPAEGGVR</sequence>
<reference evidence="4" key="1">
    <citation type="submission" date="2017-06" db="EMBL/GenBank/DDBJ databases">
        <authorList>
            <person name="Varghese N."/>
            <person name="Submissions S."/>
        </authorList>
    </citation>
    <scope>NUCLEOTIDE SEQUENCE [LARGE SCALE GENOMIC DNA]</scope>
    <source>
        <strain evidence="4">DSM 45423</strain>
    </source>
</reference>
<feature type="compositionally biased region" description="Pro residues" evidence="1">
    <location>
        <begin position="30"/>
        <end position="39"/>
    </location>
</feature>
<feature type="transmembrane region" description="Helical" evidence="2">
    <location>
        <begin position="146"/>
        <end position="166"/>
    </location>
</feature>
<gene>
    <name evidence="3" type="ORF">SAMN04488107_3252</name>
</gene>
<dbReference type="RefSeq" id="WP_089404929.1">
    <property type="nucleotide sequence ID" value="NZ_FZOH01000006.1"/>
</dbReference>